<feature type="domain" description="DUF7343" evidence="3">
    <location>
        <begin position="337"/>
        <end position="398"/>
    </location>
</feature>
<feature type="domain" description="DUF7345" evidence="4">
    <location>
        <begin position="48"/>
        <end position="176"/>
    </location>
</feature>
<evidence type="ECO:0000313" key="6">
    <source>
        <dbReference type="Proteomes" id="UP000243250"/>
    </source>
</evidence>
<dbReference type="EMBL" id="FOYS01000004">
    <property type="protein sequence ID" value="SFR59275.1"/>
    <property type="molecule type" value="Genomic_DNA"/>
</dbReference>
<organism evidence="5 6">
    <name type="scientific">Halogeometricum limi</name>
    <dbReference type="NCBI Taxonomy" id="555875"/>
    <lineage>
        <taxon>Archaea</taxon>
        <taxon>Methanobacteriati</taxon>
        <taxon>Methanobacteriota</taxon>
        <taxon>Stenosarchaea group</taxon>
        <taxon>Halobacteria</taxon>
        <taxon>Halobacteriales</taxon>
        <taxon>Haloferacaceae</taxon>
        <taxon>Halogeometricum</taxon>
    </lineage>
</organism>
<keyword evidence="6" id="KW-1185">Reference proteome</keyword>
<dbReference type="RefSeq" id="WP_089881593.1">
    <property type="nucleotide sequence ID" value="NZ_FOYS01000004.1"/>
</dbReference>
<dbReference type="InterPro" id="IPR055769">
    <property type="entry name" value="DUF7345"/>
</dbReference>
<feature type="region of interest" description="Disordered" evidence="1">
    <location>
        <begin position="201"/>
        <end position="238"/>
    </location>
</feature>
<dbReference type="Proteomes" id="UP000243250">
    <property type="component" value="Unassembled WGS sequence"/>
</dbReference>
<evidence type="ECO:0000256" key="2">
    <source>
        <dbReference type="SAM" id="Phobius"/>
    </source>
</evidence>
<accession>A0A1I6HXT2</accession>
<gene>
    <name evidence="5" type="ORF">SAMN04488124_2586</name>
</gene>
<protein>
    <recommendedName>
        <fullName evidence="7">IclR helix-turn-helix domain-containing protein</fullName>
    </recommendedName>
</protein>
<dbReference type="Pfam" id="PF24034">
    <property type="entry name" value="DUF7343"/>
    <property type="match status" value="1"/>
</dbReference>
<name>A0A1I6HXT2_9EURY</name>
<proteinExistence type="predicted"/>
<feature type="compositionally biased region" description="Acidic residues" evidence="1">
    <location>
        <begin position="322"/>
        <end position="334"/>
    </location>
</feature>
<evidence type="ECO:0000256" key="1">
    <source>
        <dbReference type="SAM" id="MobiDB-lite"/>
    </source>
</evidence>
<keyword evidence="2" id="KW-0812">Transmembrane</keyword>
<feature type="region of interest" description="Disordered" evidence="1">
    <location>
        <begin position="268"/>
        <end position="334"/>
    </location>
</feature>
<dbReference type="InterPro" id="IPR055767">
    <property type="entry name" value="DUF7343"/>
</dbReference>
<feature type="transmembrane region" description="Helical" evidence="2">
    <location>
        <begin position="242"/>
        <end position="262"/>
    </location>
</feature>
<dbReference type="AlphaFoldDB" id="A0A1I6HXT2"/>
<keyword evidence="2" id="KW-1133">Transmembrane helix</keyword>
<dbReference type="Pfam" id="PF24036">
    <property type="entry name" value="DUF7345"/>
    <property type="match status" value="1"/>
</dbReference>
<evidence type="ECO:0008006" key="7">
    <source>
        <dbReference type="Google" id="ProtNLM"/>
    </source>
</evidence>
<feature type="compositionally biased region" description="Low complexity" evidence="1">
    <location>
        <begin position="300"/>
        <end position="312"/>
    </location>
</feature>
<evidence type="ECO:0000259" key="4">
    <source>
        <dbReference type="Pfam" id="PF24036"/>
    </source>
</evidence>
<evidence type="ECO:0000259" key="3">
    <source>
        <dbReference type="Pfam" id="PF24034"/>
    </source>
</evidence>
<evidence type="ECO:0000313" key="5">
    <source>
        <dbReference type="EMBL" id="SFR59275.1"/>
    </source>
</evidence>
<dbReference type="OrthoDB" id="27885at2157"/>
<keyword evidence="2" id="KW-0472">Membrane</keyword>
<reference evidence="6" key="1">
    <citation type="submission" date="2016-10" db="EMBL/GenBank/DDBJ databases">
        <authorList>
            <person name="Varghese N."/>
            <person name="Submissions S."/>
        </authorList>
    </citation>
    <scope>NUCLEOTIDE SEQUENCE [LARGE SCALE GENOMIC DNA]</scope>
    <source>
        <strain evidence="6">CGMCC 1.8711</strain>
    </source>
</reference>
<sequence length="407" mass="43247">MSRPAVRTLCVVVLVLFAVLSGAVTPGAAQSTQTIAGTQLSPDDVSLRVDVHENGSAVWEVEYRVLLDDENATAAFESVRADVEANESQYASAFRDRMASTAATAENSTGREMSVRNVTVSASRQQLPQEYGVLTYRFVWVDFAVVEGDTIRAGDALEGLFLDEGTSLLVTWPEEYVLSESTPTPDDERSQTVVWNGPFDFGPGEPSLTLSRRDAGTTGAAQTDEGMGETARDGSSGDSSPFLIGAGLFVGAVAVAGGWLFYRRRGDVSGARATRPDDGRGGTEAGSDTAAVTAGGGASGAVESAAGAGDSSSPEDARADDADADGTDDVPPWEDELLSNEERVLALIEHEGGRLKQQEVAQTLDWTDAKTSQVVRRMRDDDELDAFRLGRENVLVLPDEDIEPDRD</sequence>